<feature type="active site" evidence="4">
    <location>
        <position position="18"/>
    </location>
</feature>
<dbReference type="PRINTS" id="PR00112">
    <property type="entry name" value="ACYLPHPHTASE"/>
</dbReference>
<protein>
    <recommendedName>
        <fullName evidence="2 4">acylphosphatase</fullName>
        <ecNumber evidence="2 4">3.6.1.7</ecNumber>
    </recommendedName>
</protein>
<feature type="domain" description="Acylphosphatase-like" evidence="6">
    <location>
        <begin position="3"/>
        <end position="93"/>
    </location>
</feature>
<evidence type="ECO:0000259" key="6">
    <source>
        <dbReference type="PROSITE" id="PS51160"/>
    </source>
</evidence>
<keyword evidence="4 7" id="KW-0378">Hydrolase</keyword>
<dbReference type="PANTHER" id="PTHR47268">
    <property type="entry name" value="ACYLPHOSPHATASE"/>
    <property type="match status" value="1"/>
</dbReference>
<dbReference type="InterPro" id="IPR036046">
    <property type="entry name" value="Acylphosphatase-like_dom_sf"/>
</dbReference>
<evidence type="ECO:0000256" key="5">
    <source>
        <dbReference type="RuleBase" id="RU004168"/>
    </source>
</evidence>
<dbReference type="Gene3D" id="3.30.70.100">
    <property type="match status" value="1"/>
</dbReference>
<comment type="similarity">
    <text evidence="1 5">Belongs to the acylphosphatase family.</text>
</comment>
<keyword evidence="8" id="KW-1185">Reference proteome</keyword>
<dbReference type="NCBIfam" id="NF010996">
    <property type="entry name" value="PRK14421.1"/>
    <property type="match status" value="1"/>
</dbReference>
<evidence type="ECO:0000313" key="8">
    <source>
        <dbReference type="Proteomes" id="UP000734218"/>
    </source>
</evidence>
<feature type="active site" evidence="4">
    <location>
        <position position="36"/>
    </location>
</feature>
<evidence type="ECO:0000256" key="1">
    <source>
        <dbReference type="ARBA" id="ARBA00005614"/>
    </source>
</evidence>
<name>A0ABX0XNY2_9SPHN</name>
<dbReference type="InterPro" id="IPR017968">
    <property type="entry name" value="Acylphosphatase_CS"/>
</dbReference>
<evidence type="ECO:0000256" key="2">
    <source>
        <dbReference type="ARBA" id="ARBA00012150"/>
    </source>
</evidence>
<sequence>MIRRRLRITGRVQGVFYRAWIVEQATALGLAGWVRNRADGSVEAVAEGPAAAVEALIARARTGPPAARVDAVEVEEVEELSEAKPLIGFAKRPTR</sequence>
<dbReference type="Pfam" id="PF00708">
    <property type="entry name" value="Acylphosphatase"/>
    <property type="match status" value="1"/>
</dbReference>
<gene>
    <name evidence="7" type="ORF">GGR88_002612</name>
</gene>
<dbReference type="GO" id="GO:0003998">
    <property type="term" value="F:acylphosphatase activity"/>
    <property type="evidence" value="ECO:0007669"/>
    <property type="project" value="UniProtKB-EC"/>
</dbReference>
<evidence type="ECO:0000256" key="4">
    <source>
        <dbReference type="PROSITE-ProRule" id="PRU00520"/>
    </source>
</evidence>
<evidence type="ECO:0000313" key="7">
    <source>
        <dbReference type="EMBL" id="NJC35098.1"/>
    </source>
</evidence>
<dbReference type="PANTHER" id="PTHR47268:SF4">
    <property type="entry name" value="ACYLPHOSPHATASE"/>
    <property type="match status" value="1"/>
</dbReference>
<dbReference type="EMBL" id="JAATJE010000002">
    <property type="protein sequence ID" value="NJC35098.1"/>
    <property type="molecule type" value="Genomic_DNA"/>
</dbReference>
<dbReference type="SUPFAM" id="SSF54975">
    <property type="entry name" value="Acylphosphatase/BLUF domain-like"/>
    <property type="match status" value="1"/>
</dbReference>
<accession>A0ABX0XNY2</accession>
<proteinExistence type="inferred from homology"/>
<comment type="catalytic activity">
    <reaction evidence="3 4">
        <text>an acyl phosphate + H2O = a carboxylate + phosphate + H(+)</text>
        <dbReference type="Rhea" id="RHEA:14965"/>
        <dbReference type="ChEBI" id="CHEBI:15377"/>
        <dbReference type="ChEBI" id="CHEBI:15378"/>
        <dbReference type="ChEBI" id="CHEBI:29067"/>
        <dbReference type="ChEBI" id="CHEBI:43474"/>
        <dbReference type="ChEBI" id="CHEBI:59918"/>
        <dbReference type="EC" id="3.6.1.7"/>
    </reaction>
</comment>
<dbReference type="RefSeq" id="WP_167955672.1">
    <property type="nucleotide sequence ID" value="NZ_JAATJE010000002.1"/>
</dbReference>
<dbReference type="EC" id="3.6.1.7" evidence="2 4"/>
<dbReference type="InterPro" id="IPR001792">
    <property type="entry name" value="Acylphosphatase-like_dom"/>
</dbReference>
<organism evidence="7 8">
    <name type="scientific">Sphingomonas jejuensis</name>
    <dbReference type="NCBI Taxonomy" id="904715"/>
    <lineage>
        <taxon>Bacteria</taxon>
        <taxon>Pseudomonadati</taxon>
        <taxon>Pseudomonadota</taxon>
        <taxon>Alphaproteobacteria</taxon>
        <taxon>Sphingomonadales</taxon>
        <taxon>Sphingomonadaceae</taxon>
        <taxon>Sphingomonas</taxon>
    </lineage>
</organism>
<dbReference type="PROSITE" id="PS00151">
    <property type="entry name" value="ACYLPHOSPHATASE_2"/>
    <property type="match status" value="1"/>
</dbReference>
<dbReference type="PROSITE" id="PS51160">
    <property type="entry name" value="ACYLPHOSPHATASE_3"/>
    <property type="match status" value="1"/>
</dbReference>
<comment type="caution">
    <text evidence="7">The sequence shown here is derived from an EMBL/GenBank/DDBJ whole genome shotgun (WGS) entry which is preliminary data.</text>
</comment>
<evidence type="ECO:0000256" key="3">
    <source>
        <dbReference type="ARBA" id="ARBA00047645"/>
    </source>
</evidence>
<dbReference type="InterPro" id="IPR020456">
    <property type="entry name" value="Acylphosphatase"/>
</dbReference>
<dbReference type="Proteomes" id="UP000734218">
    <property type="component" value="Unassembled WGS sequence"/>
</dbReference>
<reference evidence="7 8" key="1">
    <citation type="submission" date="2020-03" db="EMBL/GenBank/DDBJ databases">
        <title>Genomic Encyclopedia of Type Strains, Phase IV (KMG-IV): sequencing the most valuable type-strain genomes for metagenomic binning, comparative biology and taxonomic classification.</title>
        <authorList>
            <person name="Goeker M."/>
        </authorList>
    </citation>
    <scope>NUCLEOTIDE SEQUENCE [LARGE SCALE GENOMIC DNA]</scope>
    <source>
        <strain evidence="7 8">DSM 27651</strain>
    </source>
</reference>